<dbReference type="PROSITE" id="PS50943">
    <property type="entry name" value="HTH_CROC1"/>
    <property type="match status" value="1"/>
</dbReference>
<name>A0A2N5GMG0_9BACI</name>
<dbReference type="InterPro" id="IPR001387">
    <property type="entry name" value="Cro/C1-type_HTH"/>
</dbReference>
<evidence type="ECO:0000313" key="3">
    <source>
        <dbReference type="EMBL" id="PLR96960.1"/>
    </source>
</evidence>
<evidence type="ECO:0000313" key="5">
    <source>
        <dbReference type="Proteomes" id="UP000235114"/>
    </source>
</evidence>
<evidence type="ECO:0000313" key="2">
    <source>
        <dbReference type="EMBL" id="PLR83036.1"/>
    </source>
</evidence>
<sequence length="431" mass="49557">MDNLNFKSQLYNLEPIGIGTIYCESLTSYLVRLSQAHSVNLGTLLNKVVAPALKKEYVLNSAMFGGNRFFDGAKALNGVSDSSMDLVNALQLLTGRKDLIYLTLKTWDEVLTSRGLLKESIAWCPLCLHEFRLEHRYIFYPLAWYMEPVRCCLIHNILLLDKCQNCGNDIPILHRSSVNGCCPHCKHGLFLVDGNANKTRDNHKDIYVAENLANIVSIGPKLEIRLSRELISQRFNLLIDVYERNFLLDLSFPKVTVHNWLHGDAIPTIQKLLDICYALGVSLTDFFLQDNLKPNLVVEKIQYNTSTHERRNLDHLQIEKQLLSYIELSKPMSMVAIAKDMNVNKRTLYRILPELCKKLSKRYKEFMGIKSDERKQTIKNLIKRSVQELIENGKKPSQKNIERLLSANALLRERFAKEYLQKCLNNQNLGD</sequence>
<keyword evidence="5" id="KW-1185">Reference proteome</keyword>
<dbReference type="RefSeq" id="WP_101577451.1">
    <property type="nucleotide sequence ID" value="NZ_PGVA01000024.1"/>
</dbReference>
<comment type="caution">
    <text evidence="2">The sequence shown here is derived from an EMBL/GenBank/DDBJ whole genome shotgun (WGS) entry which is preliminary data.</text>
</comment>
<dbReference type="Proteomes" id="UP000234951">
    <property type="component" value="Unassembled WGS sequence"/>
</dbReference>
<dbReference type="InterPro" id="IPR009492">
    <property type="entry name" value="TniQ"/>
</dbReference>
<dbReference type="Pfam" id="PF06527">
    <property type="entry name" value="TniQ"/>
    <property type="match status" value="1"/>
</dbReference>
<accession>A0A2N5GMG0</accession>
<gene>
    <name evidence="2" type="ORF">CU635_11250</name>
    <name evidence="3" type="ORF">CVD25_09950</name>
</gene>
<reference evidence="2 4" key="1">
    <citation type="submission" date="2017-11" db="EMBL/GenBank/DDBJ databases">
        <title>Comparitive Functional Genomics of Dry Heat Resistant strains isolated from the Viking Spacecraft.</title>
        <authorList>
            <person name="Seuylemezian A."/>
            <person name="Cooper K."/>
            <person name="Vaishampayan P."/>
        </authorList>
    </citation>
    <scope>NUCLEOTIDE SEQUENCE [LARGE SCALE GENOMIC DNA]</scope>
    <source>
        <strain evidence="2 4">M4.6</strain>
    </source>
</reference>
<feature type="domain" description="HTH cro/C1-type" evidence="1">
    <location>
        <begin position="256"/>
        <end position="286"/>
    </location>
</feature>
<dbReference type="AlphaFoldDB" id="A0A2N5GMG0"/>
<protein>
    <recommendedName>
        <fullName evidence="1">HTH cro/C1-type domain-containing protein</fullName>
    </recommendedName>
</protein>
<proteinExistence type="predicted"/>
<reference evidence="3 5" key="2">
    <citation type="submission" date="2017-12" db="EMBL/GenBank/DDBJ databases">
        <title>Comparative Functional Genomics of Dry Heat Resistant strains isolated from the Viking Spacecraft.</title>
        <authorList>
            <person name="Seuylemezian A."/>
            <person name="Cooper K."/>
            <person name="Vaishampayan P."/>
        </authorList>
    </citation>
    <scope>NUCLEOTIDE SEQUENCE [LARGE SCALE GENOMIC DNA]</scope>
    <source>
        <strain evidence="3 5">ATCC 29669</strain>
    </source>
</reference>
<dbReference type="Proteomes" id="UP000235114">
    <property type="component" value="Unassembled WGS sequence"/>
</dbReference>
<organism evidence="2 4">
    <name type="scientific">Bacillus canaveralius</name>
    <dbReference type="NCBI Taxonomy" id="1403243"/>
    <lineage>
        <taxon>Bacteria</taxon>
        <taxon>Bacillati</taxon>
        <taxon>Bacillota</taxon>
        <taxon>Bacilli</taxon>
        <taxon>Bacillales</taxon>
        <taxon>Bacillaceae</taxon>
        <taxon>Bacillus</taxon>
    </lineage>
</organism>
<dbReference type="EMBL" id="PGVA01000024">
    <property type="protein sequence ID" value="PLR83036.1"/>
    <property type="molecule type" value="Genomic_DNA"/>
</dbReference>
<dbReference type="EMBL" id="PGVD01000028">
    <property type="protein sequence ID" value="PLR96960.1"/>
    <property type="molecule type" value="Genomic_DNA"/>
</dbReference>
<evidence type="ECO:0000259" key="1">
    <source>
        <dbReference type="PROSITE" id="PS50943"/>
    </source>
</evidence>
<dbReference type="OrthoDB" id="7029747at2"/>
<evidence type="ECO:0000313" key="4">
    <source>
        <dbReference type="Proteomes" id="UP000234951"/>
    </source>
</evidence>